<keyword evidence="1" id="KW-0812">Transmembrane</keyword>
<reference evidence="2 3" key="1">
    <citation type="journal article" date="2016" name="Nat. Commun.">
        <title>Thousands of microbial genomes shed light on interconnected biogeochemical processes in an aquifer system.</title>
        <authorList>
            <person name="Anantharaman K."/>
            <person name="Brown C.T."/>
            <person name="Hug L.A."/>
            <person name="Sharon I."/>
            <person name="Castelle C.J."/>
            <person name="Probst A.J."/>
            <person name="Thomas B.C."/>
            <person name="Singh A."/>
            <person name="Wilkins M.J."/>
            <person name="Karaoz U."/>
            <person name="Brodie E.L."/>
            <person name="Williams K.H."/>
            <person name="Hubbard S.S."/>
            <person name="Banfield J.F."/>
        </authorList>
    </citation>
    <scope>NUCLEOTIDE SEQUENCE [LARGE SCALE GENOMIC DNA]</scope>
</reference>
<sequence length="184" mass="20760">MIYDLGFKNKIVIFVLVLSLLLTTHYSLLTTTVYAVCPICTVAVGAGLGLSRWLGIDDAVSSVWIGGLILSSSFWLFDWTTKRKYLKPTTYNLLLATFLMYAFVLIPLWYGKIIGHPLNTILGLDKILFGTLVGSLAFLFGVWADKNIRKNNGKKLFQYQKVVLPFTFLVIASLLIYYYGGYLY</sequence>
<evidence type="ECO:0000256" key="1">
    <source>
        <dbReference type="SAM" id="Phobius"/>
    </source>
</evidence>
<name>A0A1F8BI56_9BACT</name>
<evidence type="ECO:0000313" key="2">
    <source>
        <dbReference type="EMBL" id="OGM63737.1"/>
    </source>
</evidence>
<comment type="caution">
    <text evidence="2">The sequence shown here is derived from an EMBL/GenBank/DDBJ whole genome shotgun (WGS) entry which is preliminary data.</text>
</comment>
<dbReference type="EMBL" id="MGHH01000015">
    <property type="protein sequence ID" value="OGM63737.1"/>
    <property type="molecule type" value="Genomic_DNA"/>
</dbReference>
<feature type="transmembrane region" description="Helical" evidence="1">
    <location>
        <begin position="162"/>
        <end position="180"/>
    </location>
</feature>
<keyword evidence="1" id="KW-0472">Membrane</keyword>
<accession>A0A1F8BI56</accession>
<organism evidence="2 3">
    <name type="scientific">Candidatus Woesebacteria bacterium RIFCSPLOWO2_01_FULL_39_25</name>
    <dbReference type="NCBI Taxonomy" id="1802521"/>
    <lineage>
        <taxon>Bacteria</taxon>
        <taxon>Candidatus Woeseibacteriota</taxon>
    </lineage>
</organism>
<dbReference type="Proteomes" id="UP000176725">
    <property type="component" value="Unassembled WGS sequence"/>
</dbReference>
<gene>
    <name evidence="2" type="ORF">A2893_02020</name>
</gene>
<keyword evidence="1" id="KW-1133">Transmembrane helix</keyword>
<dbReference type="AlphaFoldDB" id="A0A1F8BI56"/>
<dbReference type="STRING" id="1802521.A2893_02020"/>
<feature type="transmembrane region" description="Helical" evidence="1">
    <location>
        <begin position="89"/>
        <end position="110"/>
    </location>
</feature>
<feature type="transmembrane region" description="Helical" evidence="1">
    <location>
        <begin position="59"/>
        <end position="77"/>
    </location>
</feature>
<evidence type="ECO:0000313" key="3">
    <source>
        <dbReference type="Proteomes" id="UP000176725"/>
    </source>
</evidence>
<proteinExistence type="predicted"/>
<protein>
    <submittedName>
        <fullName evidence="2">Uncharacterized protein</fullName>
    </submittedName>
</protein>
<feature type="transmembrane region" description="Helical" evidence="1">
    <location>
        <begin position="122"/>
        <end position="142"/>
    </location>
</feature>